<comment type="caution">
    <text evidence="2">The sequence shown here is derived from an EMBL/GenBank/DDBJ whole genome shotgun (WGS) entry which is preliminary data.</text>
</comment>
<accession>A0A2U3BC49</accession>
<dbReference type="GO" id="GO:1990281">
    <property type="term" value="C:efflux pump complex"/>
    <property type="evidence" value="ECO:0007669"/>
    <property type="project" value="TreeGrafter"/>
</dbReference>
<dbReference type="Gene3D" id="2.40.50.100">
    <property type="match status" value="1"/>
</dbReference>
<dbReference type="OrthoDB" id="5645220at2"/>
<organism evidence="2 3">
    <name type="scientific">Vibrio albus</name>
    <dbReference type="NCBI Taxonomy" id="2200953"/>
    <lineage>
        <taxon>Bacteria</taxon>
        <taxon>Pseudomonadati</taxon>
        <taxon>Pseudomonadota</taxon>
        <taxon>Gammaproteobacteria</taxon>
        <taxon>Vibrionales</taxon>
        <taxon>Vibrionaceae</taxon>
        <taxon>Vibrio</taxon>
    </lineage>
</organism>
<reference evidence="2 3" key="1">
    <citation type="submission" date="2018-05" db="EMBL/GenBank/DDBJ databases">
        <title>Vibrio limimaris sp. nov., isolated from marine sediment.</title>
        <authorList>
            <person name="Li C.-M."/>
        </authorList>
    </citation>
    <scope>NUCLEOTIDE SEQUENCE [LARGE SCALE GENOMIC DNA]</scope>
    <source>
        <strain evidence="2 3">E4404</strain>
    </source>
</reference>
<dbReference type="AlphaFoldDB" id="A0A2U3BC49"/>
<dbReference type="Gene3D" id="1.10.287.470">
    <property type="entry name" value="Helix hairpin bin"/>
    <property type="match status" value="1"/>
</dbReference>
<dbReference type="PANTHER" id="PTHR30469:SF15">
    <property type="entry name" value="HLYD FAMILY OF SECRETION PROTEINS"/>
    <property type="match status" value="1"/>
</dbReference>
<dbReference type="Proteomes" id="UP000245362">
    <property type="component" value="Unassembled WGS sequence"/>
</dbReference>
<dbReference type="RefSeq" id="WP_109318642.1">
    <property type="nucleotide sequence ID" value="NZ_QFWT01000002.1"/>
</dbReference>
<dbReference type="InterPro" id="IPR006143">
    <property type="entry name" value="RND_pump_MFP"/>
</dbReference>
<evidence type="ECO:0000256" key="1">
    <source>
        <dbReference type="ARBA" id="ARBA00009477"/>
    </source>
</evidence>
<gene>
    <name evidence="2" type="ORF">DI392_04110</name>
</gene>
<sequence length="440" mass="48481">MTTFSWKQRAMIIPPLLLGGILLALAPGMKAEPPKAEPKVNKKVVRVLKMAPRLIQPTAKGYGHTMPEHEWDAQSELAGRVIWVSEQFKNGAIVHQDEPLLKLDPSAYQLTIAQLEAELQVARLKDDTINASIRIAEQDFRLQEAEVQRVTRLSKTGHISSTEKEKSQRSLLTSKQQLQTLKNNLAINQAEQQVLKTRLDLANRDLKLTTIRAPFDCRITETRTGLADYVNKGTSLLQADSINAVEINAQFPIGKMRPLHQAVSSNSAADNSAHTSLEAIVELKAGENIIRWQGKVSRSGGRLDAQTQSQNIIITVDKPYAQAIPGKRPPLIRDTFVQVTLKAPALKNQMLVPVSALHDDQVYLATPEGRLEKRTVAVDFIQDQVAVIRGGLNPGDIVVLSKLTSAVEGMSLKPQPDKKMVAWLNKVTGYPPAGKQGEAQ</sequence>
<dbReference type="EMBL" id="QFWT01000002">
    <property type="protein sequence ID" value="PWI34304.1"/>
    <property type="molecule type" value="Genomic_DNA"/>
</dbReference>
<dbReference type="Gene3D" id="2.40.30.170">
    <property type="match status" value="1"/>
</dbReference>
<dbReference type="GO" id="GO:0015562">
    <property type="term" value="F:efflux transmembrane transporter activity"/>
    <property type="evidence" value="ECO:0007669"/>
    <property type="project" value="TreeGrafter"/>
</dbReference>
<dbReference type="SUPFAM" id="SSF111369">
    <property type="entry name" value="HlyD-like secretion proteins"/>
    <property type="match status" value="1"/>
</dbReference>
<keyword evidence="3" id="KW-1185">Reference proteome</keyword>
<proteinExistence type="inferred from homology"/>
<name>A0A2U3BC49_9VIBR</name>
<dbReference type="Gene3D" id="2.40.420.20">
    <property type="match status" value="1"/>
</dbReference>
<evidence type="ECO:0000313" key="3">
    <source>
        <dbReference type="Proteomes" id="UP000245362"/>
    </source>
</evidence>
<evidence type="ECO:0000313" key="2">
    <source>
        <dbReference type="EMBL" id="PWI34304.1"/>
    </source>
</evidence>
<comment type="similarity">
    <text evidence="1">Belongs to the membrane fusion protein (MFP) (TC 8.A.1) family.</text>
</comment>
<dbReference type="PANTHER" id="PTHR30469">
    <property type="entry name" value="MULTIDRUG RESISTANCE PROTEIN MDTA"/>
    <property type="match status" value="1"/>
</dbReference>
<protein>
    <submittedName>
        <fullName evidence="2">MFP transporter</fullName>
    </submittedName>
</protein>
<dbReference type="NCBIfam" id="TIGR01730">
    <property type="entry name" value="RND_mfp"/>
    <property type="match status" value="1"/>
</dbReference>